<evidence type="ECO:0000313" key="8">
    <source>
        <dbReference type="EMBL" id="OXA41596.1"/>
    </source>
</evidence>
<evidence type="ECO:0000256" key="1">
    <source>
        <dbReference type="ARBA" id="ARBA00004141"/>
    </source>
</evidence>
<keyword evidence="2 6" id="KW-0812">Transmembrane</keyword>
<dbReference type="GO" id="GO:0016020">
    <property type="term" value="C:membrane"/>
    <property type="evidence" value="ECO:0007669"/>
    <property type="project" value="UniProtKB-SubCell"/>
</dbReference>
<evidence type="ECO:0000256" key="6">
    <source>
        <dbReference type="SAM" id="Phobius"/>
    </source>
</evidence>
<evidence type="ECO:0000313" key="9">
    <source>
        <dbReference type="Proteomes" id="UP000198287"/>
    </source>
</evidence>
<dbReference type="EMBL" id="LNIX01000029">
    <property type="protein sequence ID" value="OXA41578.1"/>
    <property type="molecule type" value="Genomic_DNA"/>
</dbReference>
<dbReference type="Gene3D" id="1.10.1200.120">
    <property type="entry name" value="Large-conductance mechanosensitive channel, MscL, domain 1"/>
    <property type="match status" value="1"/>
</dbReference>
<feature type="compositionally biased region" description="Basic and acidic residues" evidence="5">
    <location>
        <begin position="198"/>
        <end position="211"/>
    </location>
</feature>
<proteinExistence type="predicted"/>
<keyword evidence="4 6" id="KW-0472">Membrane</keyword>
<keyword evidence="3 6" id="KW-1133">Transmembrane helix</keyword>
<dbReference type="InterPro" id="IPR036019">
    <property type="entry name" value="MscL_channel"/>
</dbReference>
<comment type="subcellular location">
    <subcellularLocation>
        <location evidence="1">Membrane</location>
        <topology evidence="1">Multi-pass membrane protein</topology>
    </subcellularLocation>
</comment>
<keyword evidence="9" id="KW-1185">Reference proteome</keyword>
<feature type="compositionally biased region" description="Polar residues" evidence="5">
    <location>
        <begin position="222"/>
        <end position="232"/>
    </location>
</feature>
<feature type="region of interest" description="Disordered" evidence="5">
    <location>
        <begin position="193"/>
        <end position="232"/>
    </location>
</feature>
<gene>
    <name evidence="8" type="ORF">Fcan01_23643</name>
    <name evidence="7" type="ORF">Fcan01_23766</name>
</gene>
<protein>
    <submittedName>
        <fullName evidence="8">Large-conductance mechanosensitive channel</fullName>
    </submittedName>
</protein>
<accession>A0A226DBH6</accession>
<dbReference type="OrthoDB" id="10010920at2759"/>
<dbReference type="GO" id="GO:0008381">
    <property type="term" value="F:mechanosensitive monoatomic ion channel activity"/>
    <property type="evidence" value="ECO:0007669"/>
    <property type="project" value="TreeGrafter"/>
</dbReference>
<evidence type="ECO:0000256" key="2">
    <source>
        <dbReference type="ARBA" id="ARBA00022692"/>
    </source>
</evidence>
<evidence type="ECO:0000256" key="5">
    <source>
        <dbReference type="SAM" id="MobiDB-lite"/>
    </source>
</evidence>
<dbReference type="PANTHER" id="PTHR30266:SF2">
    <property type="entry name" value="LARGE-CONDUCTANCE MECHANOSENSITIVE CHANNEL"/>
    <property type="match status" value="1"/>
</dbReference>
<organism evidence="8 9">
    <name type="scientific">Folsomia candida</name>
    <name type="common">Springtail</name>
    <dbReference type="NCBI Taxonomy" id="158441"/>
    <lineage>
        <taxon>Eukaryota</taxon>
        <taxon>Metazoa</taxon>
        <taxon>Ecdysozoa</taxon>
        <taxon>Arthropoda</taxon>
        <taxon>Hexapoda</taxon>
        <taxon>Collembola</taxon>
        <taxon>Entomobryomorpha</taxon>
        <taxon>Isotomoidea</taxon>
        <taxon>Isotomidae</taxon>
        <taxon>Proisotominae</taxon>
        <taxon>Folsomia</taxon>
    </lineage>
</organism>
<evidence type="ECO:0000256" key="3">
    <source>
        <dbReference type="ARBA" id="ARBA00022989"/>
    </source>
</evidence>
<evidence type="ECO:0000256" key="4">
    <source>
        <dbReference type="ARBA" id="ARBA00023136"/>
    </source>
</evidence>
<feature type="transmembrane region" description="Helical" evidence="6">
    <location>
        <begin position="20"/>
        <end position="47"/>
    </location>
</feature>
<dbReference type="InterPro" id="IPR037673">
    <property type="entry name" value="MSC/AndL"/>
</dbReference>
<dbReference type="Pfam" id="PF01741">
    <property type="entry name" value="MscL"/>
    <property type="match status" value="1"/>
</dbReference>
<comment type="caution">
    <text evidence="8">The sequence shown here is derived from an EMBL/GenBank/DDBJ whole genome shotgun (WGS) entry which is preliminary data.</text>
</comment>
<name>A0A226DBH6_FOLCA</name>
<dbReference type="AlphaFoldDB" id="A0A226DBH6"/>
<dbReference type="PANTHER" id="PTHR30266">
    <property type="entry name" value="MECHANOSENSITIVE CHANNEL MSCL"/>
    <property type="match status" value="1"/>
</dbReference>
<dbReference type="SUPFAM" id="SSF81330">
    <property type="entry name" value="Gated mechanosensitive channel"/>
    <property type="match status" value="1"/>
</dbReference>
<dbReference type="EMBL" id="LNIX01000029">
    <property type="protein sequence ID" value="OXA41596.1"/>
    <property type="molecule type" value="Genomic_DNA"/>
</dbReference>
<reference evidence="8 9" key="1">
    <citation type="submission" date="2015-12" db="EMBL/GenBank/DDBJ databases">
        <title>The genome of Folsomia candida.</title>
        <authorList>
            <person name="Faddeeva A."/>
            <person name="Derks M.F."/>
            <person name="Anvar Y."/>
            <person name="Smit S."/>
            <person name="Van Straalen N."/>
            <person name="Roelofs D."/>
        </authorList>
    </citation>
    <scope>NUCLEOTIDE SEQUENCE [LARGE SCALE GENOMIC DNA]</scope>
    <source>
        <strain evidence="8 9">VU population</strain>
        <tissue evidence="8">Whole body</tissue>
    </source>
</reference>
<evidence type="ECO:0000313" key="7">
    <source>
        <dbReference type="EMBL" id="OXA41578.1"/>
    </source>
</evidence>
<sequence>MGLKQFFRDGSVIKGAAGFIIGNAFIDVVAVFTSAFVIPVFGIFGGIPEFKGSTFTINNSKFYHGEFLDAIVTFAIVGLVLYLCIILPFDLIRKYVISEDPPEVRDCPRCWVEINSRASKCPFCTADIEPLWVVGDEEEESTSKCSCHKKWDCNSTSNCSKSSALCCSRIFLLEGKDSTLATQTNLNPIVPSSQEMAKNQDTKELEFREDVDPASLGRNEIRGSSSSDEYSV</sequence>
<dbReference type="Proteomes" id="UP000198287">
    <property type="component" value="Unassembled WGS sequence"/>
</dbReference>
<feature type="transmembrane region" description="Helical" evidence="6">
    <location>
        <begin position="67"/>
        <end position="89"/>
    </location>
</feature>